<dbReference type="GO" id="GO:0003676">
    <property type="term" value="F:nucleic acid binding"/>
    <property type="evidence" value="ECO:0007669"/>
    <property type="project" value="InterPro"/>
</dbReference>
<dbReference type="InterPro" id="IPR036397">
    <property type="entry name" value="RNaseH_sf"/>
</dbReference>
<name>A0AAW0TI11_SCYPA</name>
<evidence type="ECO:0000313" key="2">
    <source>
        <dbReference type="EMBL" id="KAK8387349.1"/>
    </source>
</evidence>
<feature type="compositionally biased region" description="Basic residues" evidence="1">
    <location>
        <begin position="436"/>
        <end position="447"/>
    </location>
</feature>
<dbReference type="EMBL" id="JARAKH010000030">
    <property type="protein sequence ID" value="KAK8387349.1"/>
    <property type="molecule type" value="Genomic_DNA"/>
</dbReference>
<organism evidence="2 3">
    <name type="scientific">Scylla paramamosain</name>
    <name type="common">Mud crab</name>
    <dbReference type="NCBI Taxonomy" id="85552"/>
    <lineage>
        <taxon>Eukaryota</taxon>
        <taxon>Metazoa</taxon>
        <taxon>Ecdysozoa</taxon>
        <taxon>Arthropoda</taxon>
        <taxon>Crustacea</taxon>
        <taxon>Multicrustacea</taxon>
        <taxon>Malacostraca</taxon>
        <taxon>Eumalacostraca</taxon>
        <taxon>Eucarida</taxon>
        <taxon>Decapoda</taxon>
        <taxon>Pleocyemata</taxon>
        <taxon>Brachyura</taxon>
        <taxon>Eubrachyura</taxon>
        <taxon>Portunoidea</taxon>
        <taxon>Portunidae</taxon>
        <taxon>Portuninae</taxon>
        <taxon>Scylla</taxon>
    </lineage>
</organism>
<feature type="compositionally biased region" description="Pro residues" evidence="1">
    <location>
        <begin position="361"/>
        <end position="397"/>
    </location>
</feature>
<proteinExistence type="predicted"/>
<feature type="compositionally biased region" description="Polar residues" evidence="1">
    <location>
        <begin position="315"/>
        <end position="325"/>
    </location>
</feature>
<dbReference type="SUPFAM" id="SSF53098">
    <property type="entry name" value="Ribonuclease H-like"/>
    <property type="match status" value="1"/>
</dbReference>
<reference evidence="2 3" key="1">
    <citation type="submission" date="2023-03" db="EMBL/GenBank/DDBJ databases">
        <title>High-quality genome of Scylla paramamosain provides insights in environmental adaptation.</title>
        <authorList>
            <person name="Zhang L."/>
        </authorList>
    </citation>
    <scope>NUCLEOTIDE SEQUENCE [LARGE SCALE GENOMIC DNA]</scope>
    <source>
        <strain evidence="2">LZ_2023a</strain>
        <tissue evidence="2">Muscle</tissue>
    </source>
</reference>
<sequence>MRKDIRAWVRSCLACQTAKNHHHTRTPLQPIPTECFHTVHMDLIGPLLSSRACRYLLTCVDRTTRWGTAIPMPDSTAETTPTHFLSGWVSHFSAPVTIITSAYYPQSNGMVERFHRRLKEAMRALPHSASWMEALLIILLTLRATEKDIHHTPAELVYGEDLHLPGQFVAPEAGGHSLFFLPAFRHAMANLQPTPPRLHPARPTHTSRRNCRPRRRSSLGPTPLLVLCSHPIPVPTRSWIGRTSTSPLTCEAAAVRRLGLRPPASRRTTTHQPSPASTPLPTASLCPALRFLHPGLVGQPQLRRPEGAVRDWIQGQKSSGASQAPTAPPPLPVSSHLPSPPPPLSPSPLLPCPGDNTVSPLSPPLPPPLLPVPSPPLQPPPSTPPGFPPPPRHPPSLSPVCSLPQEMDQRHPPLLAPASPDEGFGARMGGLLGPRRQPRRRIHHHEKIHQLSSTRRRRQQQQKWFQHPHPWRTRLFHLGVTSRNDTMPSSADADDAEEDYAS</sequence>
<protein>
    <recommendedName>
        <fullName evidence="4">Integrase catalytic domain-containing protein</fullName>
    </recommendedName>
</protein>
<feature type="region of interest" description="Disordered" evidence="1">
    <location>
        <begin position="193"/>
        <end position="218"/>
    </location>
</feature>
<accession>A0AAW0TI11</accession>
<feature type="compositionally biased region" description="Pro residues" evidence="1">
    <location>
        <begin position="326"/>
        <end position="351"/>
    </location>
</feature>
<feature type="compositionally biased region" description="Basic residues" evidence="1">
    <location>
        <begin position="199"/>
        <end position="217"/>
    </location>
</feature>
<feature type="compositionally biased region" description="Low complexity" evidence="1">
    <location>
        <begin position="273"/>
        <end position="282"/>
    </location>
</feature>
<keyword evidence="3" id="KW-1185">Reference proteome</keyword>
<feature type="region of interest" description="Disordered" evidence="1">
    <location>
        <begin position="257"/>
        <end position="282"/>
    </location>
</feature>
<comment type="caution">
    <text evidence="2">The sequence shown here is derived from an EMBL/GenBank/DDBJ whole genome shotgun (WGS) entry which is preliminary data.</text>
</comment>
<dbReference type="Gene3D" id="3.30.420.10">
    <property type="entry name" value="Ribonuclease H-like superfamily/Ribonuclease H"/>
    <property type="match status" value="2"/>
</dbReference>
<evidence type="ECO:0000313" key="3">
    <source>
        <dbReference type="Proteomes" id="UP001487740"/>
    </source>
</evidence>
<gene>
    <name evidence="2" type="ORF">O3P69_018136</name>
</gene>
<feature type="region of interest" description="Disordered" evidence="1">
    <location>
        <begin position="315"/>
        <end position="469"/>
    </location>
</feature>
<dbReference type="InterPro" id="IPR012337">
    <property type="entry name" value="RNaseH-like_sf"/>
</dbReference>
<feature type="compositionally biased region" description="Acidic residues" evidence="1">
    <location>
        <begin position="492"/>
        <end position="502"/>
    </location>
</feature>
<evidence type="ECO:0000256" key="1">
    <source>
        <dbReference type="SAM" id="MobiDB-lite"/>
    </source>
</evidence>
<dbReference type="Proteomes" id="UP001487740">
    <property type="component" value="Unassembled WGS sequence"/>
</dbReference>
<dbReference type="AlphaFoldDB" id="A0AAW0TI11"/>
<dbReference type="InterPro" id="IPR052160">
    <property type="entry name" value="Gypsy_RT_Integrase-like"/>
</dbReference>
<feature type="region of interest" description="Disordered" evidence="1">
    <location>
        <begin position="481"/>
        <end position="502"/>
    </location>
</feature>
<dbReference type="PANTHER" id="PTHR47266">
    <property type="entry name" value="ENDONUCLEASE-RELATED"/>
    <property type="match status" value="1"/>
</dbReference>
<evidence type="ECO:0008006" key="4">
    <source>
        <dbReference type="Google" id="ProtNLM"/>
    </source>
</evidence>